<accession>A0A0P7Y5K3</accession>
<dbReference type="AlphaFoldDB" id="A0A0P7Y5K3"/>
<dbReference type="GO" id="GO:0071973">
    <property type="term" value="P:bacterial-type flagellum-dependent cell motility"/>
    <property type="evidence" value="ECO:0007669"/>
    <property type="project" value="InterPro"/>
</dbReference>
<keyword evidence="14" id="KW-1185">Reference proteome</keyword>
<evidence type="ECO:0000313" key="14">
    <source>
        <dbReference type="Proteomes" id="UP000182800"/>
    </source>
</evidence>
<keyword evidence="11" id="KW-0966">Cell projection</keyword>
<name>A0A0P7Y5K3_9HYPH</name>
<evidence type="ECO:0000313" key="13">
    <source>
        <dbReference type="Proteomes" id="UP000050497"/>
    </source>
</evidence>
<keyword evidence="10" id="KW-0997">Cell inner membrane</keyword>
<dbReference type="RefSeq" id="WP_238947191.1">
    <property type="nucleotide sequence ID" value="NZ_FMBM01000002.1"/>
</dbReference>
<keyword evidence="11" id="KW-0969">Cilium</keyword>
<dbReference type="EMBL" id="FMBM01000002">
    <property type="protein sequence ID" value="SCC81373.1"/>
    <property type="molecule type" value="Genomic_DNA"/>
</dbReference>
<evidence type="ECO:0000256" key="6">
    <source>
        <dbReference type="ARBA" id="ARBA00022692"/>
    </source>
</evidence>
<evidence type="ECO:0000256" key="1">
    <source>
        <dbReference type="ARBA" id="ARBA00002254"/>
    </source>
</evidence>
<evidence type="ECO:0000256" key="2">
    <source>
        <dbReference type="ARBA" id="ARBA00004162"/>
    </source>
</evidence>
<feature type="transmembrane region" description="Helical" evidence="10">
    <location>
        <begin position="42"/>
        <end position="64"/>
    </location>
</feature>
<evidence type="ECO:0000256" key="3">
    <source>
        <dbReference type="ARBA" id="ARBA00008281"/>
    </source>
</evidence>
<keyword evidence="7 10" id="KW-0283">Flagellar rotation</keyword>
<evidence type="ECO:0000256" key="7">
    <source>
        <dbReference type="ARBA" id="ARBA00022779"/>
    </source>
</evidence>
<evidence type="ECO:0000256" key="4">
    <source>
        <dbReference type="ARBA" id="ARBA00022475"/>
    </source>
</evidence>
<keyword evidence="4" id="KW-1003">Cell membrane</keyword>
<keyword evidence="8 10" id="KW-1133">Transmembrane helix</keyword>
<keyword evidence="5 10" id="KW-0145">Chemotaxis</keyword>
<dbReference type="Pfam" id="PF03748">
    <property type="entry name" value="FliL"/>
    <property type="match status" value="1"/>
</dbReference>
<comment type="similarity">
    <text evidence="3 10">Belongs to the FliL family.</text>
</comment>
<dbReference type="GO" id="GO:0006935">
    <property type="term" value="P:chemotaxis"/>
    <property type="evidence" value="ECO:0007669"/>
    <property type="project" value="UniProtKB-KW"/>
</dbReference>
<proteinExistence type="inferred from homology"/>
<dbReference type="InterPro" id="IPR005503">
    <property type="entry name" value="FliL"/>
</dbReference>
<evidence type="ECO:0000256" key="10">
    <source>
        <dbReference type="RuleBase" id="RU364125"/>
    </source>
</evidence>
<organism evidence="11 13">
    <name type="scientific">Saliniramus fredricksonii</name>
    <dbReference type="NCBI Taxonomy" id="1653334"/>
    <lineage>
        <taxon>Bacteria</taxon>
        <taxon>Pseudomonadati</taxon>
        <taxon>Pseudomonadota</taxon>
        <taxon>Alphaproteobacteria</taxon>
        <taxon>Hyphomicrobiales</taxon>
        <taxon>Salinarimonadaceae</taxon>
        <taxon>Saliniramus</taxon>
    </lineage>
</organism>
<dbReference type="GO" id="GO:0009425">
    <property type="term" value="C:bacterial-type flagellum basal body"/>
    <property type="evidence" value="ECO:0007669"/>
    <property type="project" value="InterPro"/>
</dbReference>
<keyword evidence="9 10" id="KW-0472">Membrane</keyword>
<gene>
    <name evidence="11" type="primary">fliL</name>
    <name evidence="12" type="ORF">GA0071312_2311</name>
    <name evidence="11" type="ORF">HLUCCO17_02570</name>
</gene>
<comment type="subcellular location">
    <subcellularLocation>
        <location evidence="10">Cell inner membrane</location>
    </subcellularLocation>
    <subcellularLocation>
        <location evidence="2">Cell membrane</location>
        <topology evidence="2">Single-pass membrane protein</topology>
    </subcellularLocation>
</comment>
<reference evidence="12 14" key="2">
    <citation type="submission" date="2016-08" db="EMBL/GenBank/DDBJ databases">
        <authorList>
            <person name="Varghese N."/>
            <person name="Submissions Spin"/>
        </authorList>
    </citation>
    <scope>NUCLEOTIDE SEQUENCE [LARGE SCALE GENOMIC DNA]</scope>
    <source>
        <strain evidence="12 14">HL-109</strain>
    </source>
</reference>
<sequence length="184" mass="19646">MSKAVTTIADRDVYDPGMAGRGGAGPSGNHTGGAVKPGRGGFLAALALLTLLAGGTGLGLAFIVHERALSVEQTKTTPAPEPMRYKPGTSLFRLEPIVTNLRHPQETFIRADIALVLDEPDEAARTRLAAEVSGDIMAYLRTLDLARLEGASGLQFLREDLSERATIRSEGRVRELILETLVVQ</sequence>
<evidence type="ECO:0000256" key="8">
    <source>
        <dbReference type="ARBA" id="ARBA00022989"/>
    </source>
</evidence>
<dbReference type="Proteomes" id="UP000050497">
    <property type="component" value="Unassembled WGS sequence"/>
</dbReference>
<dbReference type="EMBL" id="LJSX01000002">
    <property type="protein sequence ID" value="KPQ12472.1"/>
    <property type="molecule type" value="Genomic_DNA"/>
</dbReference>
<dbReference type="STRING" id="1653334.GA0071312_2311"/>
<evidence type="ECO:0000256" key="9">
    <source>
        <dbReference type="ARBA" id="ARBA00023136"/>
    </source>
</evidence>
<evidence type="ECO:0000313" key="11">
    <source>
        <dbReference type="EMBL" id="KPQ12472.1"/>
    </source>
</evidence>
<protein>
    <recommendedName>
        <fullName evidence="10">Flagellar protein FliL</fullName>
    </recommendedName>
</protein>
<keyword evidence="11" id="KW-0282">Flagellum</keyword>
<comment type="caution">
    <text evidence="11">The sequence shown here is derived from an EMBL/GenBank/DDBJ whole genome shotgun (WGS) entry which is preliminary data.</text>
</comment>
<evidence type="ECO:0000313" key="12">
    <source>
        <dbReference type="EMBL" id="SCC81373.1"/>
    </source>
</evidence>
<comment type="function">
    <text evidence="1 10">Controls the rotational direction of flagella during chemotaxis.</text>
</comment>
<evidence type="ECO:0000256" key="5">
    <source>
        <dbReference type="ARBA" id="ARBA00022500"/>
    </source>
</evidence>
<dbReference type="Proteomes" id="UP000182800">
    <property type="component" value="Unassembled WGS sequence"/>
</dbReference>
<keyword evidence="6 10" id="KW-0812">Transmembrane</keyword>
<dbReference type="GO" id="GO:0005886">
    <property type="term" value="C:plasma membrane"/>
    <property type="evidence" value="ECO:0007669"/>
    <property type="project" value="UniProtKB-SubCell"/>
</dbReference>
<reference evidence="11 13" key="1">
    <citation type="submission" date="2015-09" db="EMBL/GenBank/DDBJ databases">
        <title>Identification and resolution of microdiversity through metagenomic sequencing of parallel consortia.</title>
        <authorList>
            <person name="Nelson W.C."/>
            <person name="Romine M.F."/>
            <person name="Lindemann S.R."/>
        </authorList>
    </citation>
    <scope>NUCLEOTIDE SEQUENCE [LARGE SCALE GENOMIC DNA]</scope>
    <source>
        <strain evidence="11">HL-109</strain>
    </source>
</reference>